<dbReference type="PROSITE" id="PS00361">
    <property type="entry name" value="RIBOSOMAL_S10"/>
    <property type="match status" value="1"/>
</dbReference>
<feature type="compositionally biased region" description="Low complexity" evidence="2">
    <location>
        <begin position="740"/>
        <end position="751"/>
    </location>
</feature>
<comment type="caution">
    <text evidence="3">The sequence shown here is derived from an EMBL/GenBank/DDBJ whole genome shotgun (WGS) entry which is preliminary data.</text>
</comment>
<evidence type="ECO:0000256" key="2">
    <source>
        <dbReference type="SAM" id="MobiDB-lite"/>
    </source>
</evidence>
<dbReference type="GO" id="GO:0006412">
    <property type="term" value="P:translation"/>
    <property type="evidence" value="ECO:0007669"/>
    <property type="project" value="InterPro"/>
</dbReference>
<dbReference type="GO" id="GO:0003723">
    <property type="term" value="F:RNA binding"/>
    <property type="evidence" value="ECO:0007669"/>
    <property type="project" value="InterPro"/>
</dbReference>
<feature type="region of interest" description="Disordered" evidence="2">
    <location>
        <begin position="78"/>
        <end position="280"/>
    </location>
</feature>
<feature type="compositionally biased region" description="Acidic residues" evidence="2">
    <location>
        <begin position="755"/>
        <end position="766"/>
    </location>
</feature>
<proteinExistence type="predicted"/>
<keyword evidence="1" id="KW-0175">Coiled coil</keyword>
<feature type="compositionally biased region" description="Low complexity" evidence="2">
    <location>
        <begin position="627"/>
        <end position="660"/>
    </location>
</feature>
<feature type="compositionally biased region" description="Polar residues" evidence="2">
    <location>
        <begin position="607"/>
        <end position="626"/>
    </location>
</feature>
<organism evidence="3 4">
    <name type="scientific">Cryoendolithus antarcticus</name>
    <dbReference type="NCBI Taxonomy" id="1507870"/>
    <lineage>
        <taxon>Eukaryota</taxon>
        <taxon>Fungi</taxon>
        <taxon>Dikarya</taxon>
        <taxon>Ascomycota</taxon>
        <taxon>Pezizomycotina</taxon>
        <taxon>Dothideomycetes</taxon>
        <taxon>Dothideomycetidae</taxon>
        <taxon>Cladosporiales</taxon>
        <taxon>Cladosporiaceae</taxon>
        <taxon>Cryoendolithus</taxon>
    </lineage>
</organism>
<feature type="compositionally biased region" description="Acidic residues" evidence="2">
    <location>
        <begin position="502"/>
        <end position="517"/>
    </location>
</feature>
<evidence type="ECO:0000313" key="4">
    <source>
        <dbReference type="Proteomes" id="UP000192596"/>
    </source>
</evidence>
<dbReference type="GO" id="GO:0005840">
    <property type="term" value="C:ribosome"/>
    <property type="evidence" value="ECO:0007669"/>
    <property type="project" value="InterPro"/>
</dbReference>
<evidence type="ECO:0000313" key="3">
    <source>
        <dbReference type="EMBL" id="OQO00685.1"/>
    </source>
</evidence>
<feature type="compositionally biased region" description="Basic and acidic residues" evidence="2">
    <location>
        <begin position="117"/>
        <end position="170"/>
    </location>
</feature>
<evidence type="ECO:0000256" key="1">
    <source>
        <dbReference type="SAM" id="Coils"/>
    </source>
</evidence>
<dbReference type="STRING" id="1507870.A0A1V8SNE5"/>
<feature type="compositionally biased region" description="Polar residues" evidence="2">
    <location>
        <begin position="171"/>
        <end position="183"/>
    </location>
</feature>
<dbReference type="InterPro" id="IPR018268">
    <property type="entry name" value="Ribosomal_uS10_CS"/>
</dbReference>
<gene>
    <name evidence="3" type="ORF">B0A48_13175</name>
</gene>
<feature type="compositionally biased region" description="Low complexity" evidence="2">
    <location>
        <begin position="576"/>
        <end position="606"/>
    </location>
</feature>
<dbReference type="OrthoDB" id="5945798at2759"/>
<feature type="region of interest" description="Disordered" evidence="2">
    <location>
        <begin position="456"/>
        <end position="808"/>
    </location>
</feature>
<dbReference type="InParanoid" id="A0A1V8SNE5"/>
<feature type="coiled-coil region" evidence="1">
    <location>
        <begin position="365"/>
        <end position="420"/>
    </location>
</feature>
<protein>
    <submittedName>
        <fullName evidence="3">Uncharacterized protein</fullName>
    </submittedName>
</protein>
<feature type="compositionally biased region" description="Polar residues" evidence="2">
    <location>
        <begin position="479"/>
        <end position="489"/>
    </location>
</feature>
<sequence length="808" mass="87264">MCDITRIELLKVSVQKHRTGQPPATAPLPPTSPESTSRLTKPLDFTPHPALRISNRTHSAILYALEEALRKPQVFTADEEEEAAQMSELGGGRASNGGARTAGPVPVPTGTPTGLKTPRDVMRERQEREARRQGEAREEARQIEEKRRLEEKGRMEERRRSGDRRARQTEEQAGSRLSGSGQVPSGDVYGVPTGRMATTTRDSGYVSAGPSRRAASASVSQDQPRPVQATSSGRPRTQSAAAAPRQPTVSSSQQQQGGAAAASSQAPAAEASQQPRNSSFPHAFERWEQLSSHWEGLTSYWLRKLETDAEEIQRSVPSASAMSRQITDLSAAGANLFHAVVELQRLRASSERKFQRWFFETRAENERAAEVRAGLEAQLQLERSERQKATKKRGDSDIAAENARREVAEMRRELMISKEEARRAWEELGRRNEESLNLASSLKEGRVTYVSGVQVVPYAGGPSRTGSASQRPTTRDGMPQQQYGSTPGITTAGAAGLRSPGDEEAEAYYQQQDEDASPTDTDPFTETSKPALHHEPGVQSLAAGTYAPQSSSFPLSSPRSGAKSAASVQTAIRPNSSQPQNQASTTTTTTTVRTTTSPSGTQTTQSFYTHPPQQTFLHSPNPSAPNLQRPSSQPQQQPSTSLRPPQSAPSPALSSEASEGLAEEYLIDSSGTIQRDAHGQPILYRRAAGRSSDSSDPAPPTSRFSRGQVPAAATTMLPAPEAPRVAATAGEAMQGYRPTASGSSAGAQQQQVESPDYEGEGYEGWEELGRGDGRGGLSAGRHHHPTRLSDVLEEEEERSSRRSRVGGD</sequence>
<reference evidence="4" key="1">
    <citation type="submission" date="2017-03" db="EMBL/GenBank/DDBJ databases">
        <title>Genomes of endolithic fungi from Antarctica.</title>
        <authorList>
            <person name="Coleine C."/>
            <person name="Masonjones S."/>
            <person name="Stajich J.E."/>
        </authorList>
    </citation>
    <scope>NUCLEOTIDE SEQUENCE [LARGE SCALE GENOMIC DNA]</scope>
    <source>
        <strain evidence="4">CCFEE 5527</strain>
    </source>
</reference>
<dbReference type="AlphaFoldDB" id="A0A1V8SNE5"/>
<accession>A0A1V8SNE5</accession>
<feature type="compositionally biased region" description="Polar residues" evidence="2">
    <location>
        <begin position="518"/>
        <end position="528"/>
    </location>
</feature>
<feature type="compositionally biased region" description="Polar residues" evidence="2">
    <location>
        <begin position="228"/>
        <end position="240"/>
    </location>
</feature>
<dbReference type="EMBL" id="NAJO01000034">
    <property type="protein sequence ID" value="OQO00685.1"/>
    <property type="molecule type" value="Genomic_DNA"/>
</dbReference>
<feature type="compositionally biased region" description="Low complexity" evidence="2">
    <location>
        <begin position="250"/>
        <end position="275"/>
    </location>
</feature>
<dbReference type="GO" id="GO:0003735">
    <property type="term" value="F:structural constituent of ribosome"/>
    <property type="evidence" value="ECO:0007669"/>
    <property type="project" value="InterPro"/>
</dbReference>
<feature type="compositionally biased region" description="Low complexity" evidence="2">
    <location>
        <begin position="548"/>
        <end position="560"/>
    </location>
</feature>
<keyword evidence="4" id="KW-1185">Reference proteome</keyword>
<feature type="compositionally biased region" description="Polar residues" evidence="2">
    <location>
        <begin position="566"/>
        <end position="575"/>
    </location>
</feature>
<dbReference type="Proteomes" id="UP000192596">
    <property type="component" value="Unassembled WGS sequence"/>
</dbReference>
<feature type="compositionally biased region" description="Low complexity" evidence="2">
    <location>
        <begin position="685"/>
        <end position="696"/>
    </location>
</feature>
<feature type="compositionally biased region" description="Low complexity" evidence="2">
    <location>
        <begin position="206"/>
        <end position="220"/>
    </location>
</feature>
<name>A0A1V8SNE5_9PEZI</name>
<feature type="region of interest" description="Disordered" evidence="2">
    <location>
        <begin position="14"/>
        <end position="39"/>
    </location>
</feature>